<dbReference type="RefSeq" id="XP_023449967.2">
    <property type="nucleotide sequence ID" value="XM_023603728.2"/>
</dbReference>
<feature type="compositionally biased region" description="Low complexity" evidence="1">
    <location>
        <begin position="163"/>
        <end position="175"/>
    </location>
</feature>
<protein>
    <submittedName>
        <fullName evidence="2">Uncharacterized protein</fullName>
    </submittedName>
</protein>
<dbReference type="Proteomes" id="UP001302367">
    <property type="component" value="Chromosome 9"/>
</dbReference>
<gene>
    <name evidence="2" type="ORF">RHO25_012386</name>
</gene>
<accession>A0ABZ0P764</accession>
<name>A0ABZ0P764_CERBT</name>
<keyword evidence="3" id="KW-1185">Reference proteome</keyword>
<feature type="region of interest" description="Disordered" evidence="1">
    <location>
        <begin position="45"/>
        <end position="68"/>
    </location>
</feature>
<proteinExistence type="predicted"/>
<evidence type="ECO:0000313" key="2">
    <source>
        <dbReference type="EMBL" id="WPB07724.1"/>
    </source>
</evidence>
<reference evidence="2 3" key="1">
    <citation type="submission" date="2023-09" db="EMBL/GenBank/DDBJ databases">
        <title>Complete-Gapless Cercospora beticola genome.</title>
        <authorList>
            <person name="Wyatt N.A."/>
            <person name="Spanner R.E."/>
            <person name="Bolton M.D."/>
        </authorList>
    </citation>
    <scope>NUCLEOTIDE SEQUENCE [LARGE SCALE GENOMIC DNA]</scope>
    <source>
        <strain evidence="2">Cb09-40</strain>
    </source>
</reference>
<feature type="region of interest" description="Disordered" evidence="1">
    <location>
        <begin position="195"/>
        <end position="227"/>
    </location>
</feature>
<dbReference type="EMBL" id="CP134192">
    <property type="protein sequence ID" value="WPB07724.1"/>
    <property type="molecule type" value="Genomic_DNA"/>
</dbReference>
<feature type="compositionally biased region" description="Polar residues" evidence="1">
    <location>
        <begin position="216"/>
        <end position="227"/>
    </location>
</feature>
<organism evidence="2 3">
    <name type="scientific">Cercospora beticola</name>
    <name type="common">Sugarbeet leaf spot fungus</name>
    <dbReference type="NCBI Taxonomy" id="122368"/>
    <lineage>
        <taxon>Eukaryota</taxon>
        <taxon>Fungi</taxon>
        <taxon>Dikarya</taxon>
        <taxon>Ascomycota</taxon>
        <taxon>Pezizomycotina</taxon>
        <taxon>Dothideomycetes</taxon>
        <taxon>Dothideomycetidae</taxon>
        <taxon>Mycosphaerellales</taxon>
        <taxon>Mycosphaerellaceae</taxon>
        <taxon>Cercospora</taxon>
    </lineage>
</organism>
<feature type="region of interest" description="Disordered" evidence="1">
    <location>
        <begin position="118"/>
        <end position="176"/>
    </location>
</feature>
<sequence length="227" mass="24387">MGVLLDENGDPKAWASCLLCGLAAMGEDELKAEKDKKKRLEREARWKAEKTAAAQTAPQLSPAATTTARPAPEEAELHTADLIRPIVINQPQRNLPMSTIPADLPTFIITSPTIVENVSPNNSRPVTPHQQPHSRSATPASMVRSSARSTAMTDSTNSRHDSPASTSSSKASHNSVLCPLCDSKTHTEERCPRLAGIPVSPTQGMARSPGRYYAASNRSTPSLGEMR</sequence>
<feature type="compositionally biased region" description="Polar residues" evidence="1">
    <location>
        <begin position="118"/>
        <end position="156"/>
    </location>
</feature>
<evidence type="ECO:0000256" key="1">
    <source>
        <dbReference type="SAM" id="MobiDB-lite"/>
    </source>
</evidence>
<dbReference type="GeneID" id="35434738"/>
<evidence type="ECO:0000313" key="3">
    <source>
        <dbReference type="Proteomes" id="UP001302367"/>
    </source>
</evidence>